<dbReference type="InterPro" id="IPR011990">
    <property type="entry name" value="TPR-like_helical_dom_sf"/>
</dbReference>
<feature type="compositionally biased region" description="Low complexity" evidence="4">
    <location>
        <begin position="173"/>
        <end position="187"/>
    </location>
</feature>
<gene>
    <name evidence="5" type="ORF">E4633_16710</name>
</gene>
<evidence type="ECO:0000313" key="6">
    <source>
        <dbReference type="Proteomes" id="UP000306416"/>
    </source>
</evidence>
<sequence>MVEDALSFWTEIQRYEDLLAKDAKSLCFAPLSELYRKLGLLDDAISVARKGCAAHPEYPLGFLALGNACYAKGESADACQALEKAVELKPDHIQAMKLLSQIYVELGRIDAARDILGRVLQRDPEDLESTMLLNSIASAAPAASSEEEIIEDVEIIEDLEEVIEEPPYLAPAMSASQPASASVPKAAEQIPVPEPEDDDLWAIEDLEGEPELAEAPPAAATRPGAPDPLTTATLAELYVSQGFLEKAQNIYRELLTAHPGNQQYRLRLEELAELQELQLSPAELASGQPFAQQPAATPPPAAPAAPQAASAPVAVAPEPFVEPAGLAEAAATVAAPFAPSLPTASEEIPAAAAGLSASFAGMESPAEQEAAPLEQPRHEDAGGTEGGVESALERWLENIRRRKDGV</sequence>
<dbReference type="InterPro" id="IPR051012">
    <property type="entry name" value="CellSynth/LPSAsmb/PSIAsmb"/>
</dbReference>
<dbReference type="RefSeq" id="WP_135871858.1">
    <property type="nucleotide sequence ID" value="NZ_SRSC01000004.1"/>
</dbReference>
<keyword evidence="2 3" id="KW-0802">TPR repeat</keyword>
<dbReference type="Pfam" id="PF14559">
    <property type="entry name" value="TPR_19"/>
    <property type="match status" value="1"/>
</dbReference>
<dbReference type="InterPro" id="IPR019734">
    <property type="entry name" value="TPR_rpt"/>
</dbReference>
<evidence type="ECO:0000313" key="5">
    <source>
        <dbReference type="EMBL" id="TGU70644.1"/>
    </source>
</evidence>
<dbReference type="SUPFAM" id="SSF48452">
    <property type="entry name" value="TPR-like"/>
    <property type="match status" value="1"/>
</dbReference>
<feature type="region of interest" description="Disordered" evidence="4">
    <location>
        <begin position="173"/>
        <end position="194"/>
    </location>
</feature>
<evidence type="ECO:0000256" key="1">
    <source>
        <dbReference type="ARBA" id="ARBA00022737"/>
    </source>
</evidence>
<keyword evidence="1" id="KW-0677">Repeat</keyword>
<protein>
    <submittedName>
        <fullName evidence="5">Tetratricopeptide repeat protein</fullName>
    </submittedName>
</protein>
<feature type="repeat" description="TPR" evidence="3">
    <location>
        <begin position="93"/>
        <end position="126"/>
    </location>
</feature>
<dbReference type="Gene3D" id="1.25.40.10">
    <property type="entry name" value="Tetratricopeptide repeat domain"/>
    <property type="match status" value="1"/>
</dbReference>
<dbReference type="SMART" id="SM00028">
    <property type="entry name" value="TPR"/>
    <property type="match status" value="4"/>
</dbReference>
<evidence type="ECO:0000256" key="4">
    <source>
        <dbReference type="SAM" id="MobiDB-lite"/>
    </source>
</evidence>
<dbReference type="AlphaFoldDB" id="A0A4S1CBB8"/>
<name>A0A4S1CBB8_9BACT</name>
<evidence type="ECO:0000256" key="2">
    <source>
        <dbReference type="ARBA" id="ARBA00022803"/>
    </source>
</evidence>
<dbReference type="PANTHER" id="PTHR45586:SF1">
    <property type="entry name" value="LIPOPOLYSACCHARIDE ASSEMBLY PROTEIN B"/>
    <property type="match status" value="1"/>
</dbReference>
<feature type="region of interest" description="Disordered" evidence="4">
    <location>
        <begin position="290"/>
        <end position="309"/>
    </location>
</feature>
<evidence type="ECO:0000256" key="3">
    <source>
        <dbReference type="PROSITE-ProRule" id="PRU00339"/>
    </source>
</evidence>
<dbReference type="Proteomes" id="UP000306416">
    <property type="component" value="Unassembled WGS sequence"/>
</dbReference>
<keyword evidence="6" id="KW-1185">Reference proteome</keyword>
<dbReference type="PROSITE" id="PS50005">
    <property type="entry name" value="TPR"/>
    <property type="match status" value="2"/>
</dbReference>
<feature type="region of interest" description="Disordered" evidence="4">
    <location>
        <begin position="359"/>
        <end position="392"/>
    </location>
</feature>
<accession>A0A4S1CBB8</accession>
<dbReference type="PANTHER" id="PTHR45586">
    <property type="entry name" value="TPR REPEAT-CONTAINING PROTEIN PA4667"/>
    <property type="match status" value="1"/>
</dbReference>
<dbReference type="EMBL" id="SRSC01000004">
    <property type="protein sequence ID" value="TGU70644.1"/>
    <property type="molecule type" value="Genomic_DNA"/>
</dbReference>
<proteinExistence type="predicted"/>
<organism evidence="5 6">
    <name type="scientific">Geomonas terrae</name>
    <dbReference type="NCBI Taxonomy" id="2562681"/>
    <lineage>
        <taxon>Bacteria</taxon>
        <taxon>Pseudomonadati</taxon>
        <taxon>Thermodesulfobacteriota</taxon>
        <taxon>Desulfuromonadia</taxon>
        <taxon>Geobacterales</taxon>
        <taxon>Geobacteraceae</taxon>
        <taxon>Geomonas</taxon>
    </lineage>
</organism>
<feature type="repeat" description="TPR" evidence="3">
    <location>
        <begin position="59"/>
        <end position="92"/>
    </location>
</feature>
<reference evidence="5 6" key="1">
    <citation type="submission" date="2019-04" db="EMBL/GenBank/DDBJ databases">
        <title>Geobacter oryzae sp. nov., ferric-reducing bacteria isolated from paddy soil.</title>
        <authorList>
            <person name="Xu Z."/>
            <person name="Masuda Y."/>
            <person name="Itoh H."/>
            <person name="Senoo K."/>
        </authorList>
    </citation>
    <scope>NUCLEOTIDE SEQUENCE [LARGE SCALE GENOMIC DNA]</scope>
    <source>
        <strain evidence="5 6">Red111</strain>
    </source>
</reference>
<comment type="caution">
    <text evidence="5">The sequence shown here is derived from an EMBL/GenBank/DDBJ whole genome shotgun (WGS) entry which is preliminary data.</text>
</comment>